<dbReference type="InterPro" id="IPR006139">
    <property type="entry name" value="D-isomer_2_OHA_DH_cat_dom"/>
</dbReference>
<dbReference type="Pfam" id="PF00389">
    <property type="entry name" value="2-Hacid_dh"/>
    <property type="match status" value="1"/>
</dbReference>
<evidence type="ECO:0000313" key="7">
    <source>
        <dbReference type="EMBL" id="SFT07561.1"/>
    </source>
</evidence>
<dbReference type="InterPro" id="IPR029753">
    <property type="entry name" value="D-isomer_DH_CS"/>
</dbReference>
<dbReference type="PROSITE" id="PS00670">
    <property type="entry name" value="D_2_HYDROXYACID_DH_2"/>
    <property type="match status" value="1"/>
</dbReference>
<dbReference type="GO" id="GO:0051287">
    <property type="term" value="F:NAD binding"/>
    <property type="evidence" value="ECO:0007669"/>
    <property type="project" value="InterPro"/>
</dbReference>
<dbReference type="OrthoDB" id="34275at2157"/>
<sequence length="323" mass="35811">MTHTILVTDFDFSDLSIERDQLPDSDVEIVEGQARSEADLVETVKEVKPDALLNQYAPVTRAIFEAHSGIQAVGRYGIGVDTVDLDAATEHGVVTLNVPDYCLDEVPTHTMALILSVKRNTAQYTAEIKSGTWNWTNGQPIYRLRGQTLGLAGFGKLPKNLVDKAKPFGLEPIAYDPYVTEEEMAEHNVEKVSFDELLERSDIVSVHTPLTDETREMFDTEAFTAMDEDAIIVNTSRGSTIDVDALHEALVNSELRGAGIDVMPDEPPEHHPLFELDETVMTPHVAWYSEESIGDMRGTVAEDVYRVLEGETPINPVNEEVLN</sequence>
<dbReference type="InterPro" id="IPR043322">
    <property type="entry name" value="CtBP"/>
</dbReference>
<dbReference type="PANTHER" id="PTHR42789:SF1">
    <property type="entry name" value="D-ISOMER SPECIFIC 2-HYDROXYACID DEHYDROGENASE FAMILY PROTEIN (AFU_ORTHOLOGUE AFUA_6G10090)"/>
    <property type="match status" value="1"/>
</dbReference>
<organism evidence="7 8">
    <name type="scientific">Halostagnicola kamekurae</name>
    <dbReference type="NCBI Taxonomy" id="619731"/>
    <lineage>
        <taxon>Archaea</taxon>
        <taxon>Methanobacteriati</taxon>
        <taxon>Methanobacteriota</taxon>
        <taxon>Stenosarchaea group</taxon>
        <taxon>Halobacteria</taxon>
        <taxon>Halobacteriales</taxon>
        <taxon>Natrialbaceae</taxon>
        <taxon>Halostagnicola</taxon>
    </lineage>
</organism>
<evidence type="ECO:0000256" key="1">
    <source>
        <dbReference type="ARBA" id="ARBA00005854"/>
    </source>
</evidence>
<dbReference type="InterPro" id="IPR036291">
    <property type="entry name" value="NAD(P)-bd_dom_sf"/>
</dbReference>
<dbReference type="Proteomes" id="UP000199199">
    <property type="component" value="Unassembled WGS sequence"/>
</dbReference>
<evidence type="ECO:0000256" key="4">
    <source>
        <dbReference type="RuleBase" id="RU003719"/>
    </source>
</evidence>
<dbReference type="Gene3D" id="3.40.50.720">
    <property type="entry name" value="NAD(P)-binding Rossmann-like Domain"/>
    <property type="match status" value="2"/>
</dbReference>
<keyword evidence="2 4" id="KW-0560">Oxidoreductase</keyword>
<dbReference type="InterPro" id="IPR050857">
    <property type="entry name" value="D-2-hydroxyacid_DH"/>
</dbReference>
<evidence type="ECO:0000259" key="5">
    <source>
        <dbReference type="Pfam" id="PF00389"/>
    </source>
</evidence>
<dbReference type="PANTHER" id="PTHR42789">
    <property type="entry name" value="D-ISOMER SPECIFIC 2-HYDROXYACID DEHYDROGENASE FAMILY PROTEIN (AFU_ORTHOLOGUE AFUA_6G10090)"/>
    <property type="match status" value="1"/>
</dbReference>
<name>A0A1I6V1G4_9EURY</name>
<dbReference type="InterPro" id="IPR006140">
    <property type="entry name" value="D-isomer_DH_NAD-bd"/>
</dbReference>
<dbReference type="CDD" id="cd05299">
    <property type="entry name" value="CtBP_dh"/>
    <property type="match status" value="1"/>
</dbReference>
<dbReference type="SUPFAM" id="SSF52283">
    <property type="entry name" value="Formate/glycerate dehydrogenase catalytic domain-like"/>
    <property type="match status" value="1"/>
</dbReference>
<evidence type="ECO:0000256" key="2">
    <source>
        <dbReference type="ARBA" id="ARBA00023002"/>
    </source>
</evidence>
<dbReference type="AlphaFoldDB" id="A0A1I6V1G4"/>
<evidence type="ECO:0000313" key="8">
    <source>
        <dbReference type="Proteomes" id="UP000199199"/>
    </source>
</evidence>
<dbReference type="GO" id="GO:0003714">
    <property type="term" value="F:transcription corepressor activity"/>
    <property type="evidence" value="ECO:0007669"/>
    <property type="project" value="InterPro"/>
</dbReference>
<dbReference type="RefSeq" id="WP_092907732.1">
    <property type="nucleotide sequence ID" value="NZ_FOZS01000009.1"/>
</dbReference>
<dbReference type="SUPFAM" id="SSF51735">
    <property type="entry name" value="NAD(P)-binding Rossmann-fold domains"/>
    <property type="match status" value="1"/>
</dbReference>
<keyword evidence="3" id="KW-0520">NAD</keyword>
<reference evidence="8" key="1">
    <citation type="submission" date="2016-10" db="EMBL/GenBank/DDBJ databases">
        <authorList>
            <person name="Varghese N."/>
            <person name="Submissions S."/>
        </authorList>
    </citation>
    <scope>NUCLEOTIDE SEQUENCE [LARGE SCALE GENOMIC DNA]</scope>
    <source>
        <strain evidence="8">DSM 22427</strain>
    </source>
</reference>
<keyword evidence="8" id="KW-1185">Reference proteome</keyword>
<feature type="domain" description="D-isomer specific 2-hydroxyacid dehydrogenase NAD-binding" evidence="6">
    <location>
        <begin position="111"/>
        <end position="286"/>
    </location>
</feature>
<protein>
    <submittedName>
        <fullName evidence="7">D-3-phosphoglycerate dehydrogenase</fullName>
    </submittedName>
</protein>
<gene>
    <name evidence="7" type="ORF">SAMN04488556_4256</name>
</gene>
<dbReference type="GO" id="GO:0016616">
    <property type="term" value="F:oxidoreductase activity, acting on the CH-OH group of donors, NAD or NADP as acceptor"/>
    <property type="evidence" value="ECO:0007669"/>
    <property type="project" value="InterPro"/>
</dbReference>
<dbReference type="Pfam" id="PF02826">
    <property type="entry name" value="2-Hacid_dh_C"/>
    <property type="match status" value="1"/>
</dbReference>
<proteinExistence type="inferred from homology"/>
<comment type="similarity">
    <text evidence="1 4">Belongs to the D-isomer specific 2-hydroxyacid dehydrogenase family.</text>
</comment>
<dbReference type="EMBL" id="FOZS01000009">
    <property type="protein sequence ID" value="SFT07561.1"/>
    <property type="molecule type" value="Genomic_DNA"/>
</dbReference>
<feature type="domain" description="D-isomer specific 2-hydroxyacid dehydrogenase catalytic" evidence="5">
    <location>
        <begin position="26"/>
        <end position="318"/>
    </location>
</feature>
<accession>A0A1I6V1G4</accession>
<evidence type="ECO:0000259" key="6">
    <source>
        <dbReference type="Pfam" id="PF02826"/>
    </source>
</evidence>
<evidence type="ECO:0000256" key="3">
    <source>
        <dbReference type="ARBA" id="ARBA00023027"/>
    </source>
</evidence>